<evidence type="ECO:0000256" key="1">
    <source>
        <dbReference type="SAM" id="Coils"/>
    </source>
</evidence>
<keyword evidence="1" id="KW-0175">Coiled coil</keyword>
<evidence type="ECO:0000313" key="3">
    <source>
        <dbReference type="Proteomes" id="UP000009182"/>
    </source>
</evidence>
<dbReference type="KEGG" id="ecp:ECP_3796"/>
<name>A0A454A9B7_ECOL5</name>
<dbReference type="AlphaFoldDB" id="A0A454A9B7"/>
<evidence type="ECO:0000313" key="2">
    <source>
        <dbReference type="EMBL" id="ABG71767.1"/>
    </source>
</evidence>
<accession>A0A454A9B7</accession>
<reference evidence="2 3" key="1">
    <citation type="journal article" date="2006" name="Mol. Microbiol.">
        <title>Role of pathogenicity island-associated integrases in the genome plasticity of uropathogenic Escherichia coli strain 536.</title>
        <authorList>
            <person name="Hochhut B."/>
            <person name="Wilde C."/>
            <person name="Balling G."/>
            <person name="Middendorf B."/>
            <person name="Dobrindt U."/>
            <person name="Brzuszkiewicz E."/>
            <person name="Gottschalk G."/>
            <person name="Carniel E."/>
            <person name="Hacker J."/>
        </authorList>
    </citation>
    <scope>NUCLEOTIDE SEQUENCE [LARGE SCALE GENOMIC DNA]</scope>
    <source>
        <strain evidence="3">536 / UPEC</strain>
    </source>
</reference>
<organism evidence="2 3">
    <name type="scientific">Escherichia coli O6:K15:H31 (strain 536 / UPEC)</name>
    <dbReference type="NCBI Taxonomy" id="362663"/>
    <lineage>
        <taxon>Bacteria</taxon>
        <taxon>Pseudomonadati</taxon>
        <taxon>Pseudomonadota</taxon>
        <taxon>Gammaproteobacteria</taxon>
        <taxon>Enterobacterales</taxon>
        <taxon>Enterobacteriaceae</taxon>
        <taxon>Escherichia</taxon>
    </lineage>
</organism>
<gene>
    <name evidence="2" type="ordered locus">ECP_3796</name>
</gene>
<dbReference type="EMBL" id="CP000247">
    <property type="protein sequence ID" value="ABG71767.1"/>
    <property type="molecule type" value="Genomic_DNA"/>
</dbReference>
<proteinExistence type="predicted"/>
<feature type="coiled-coil region" evidence="1">
    <location>
        <begin position="146"/>
        <end position="173"/>
    </location>
</feature>
<dbReference type="InterPro" id="IPR025048">
    <property type="entry name" value="DUF3987"/>
</dbReference>
<dbReference type="RefSeq" id="WP_011579253.1">
    <property type="nucleotide sequence ID" value="NC_008253.1"/>
</dbReference>
<sequence>MSKPAFISSGAVPDSCFMLCMDCVSSLQQNKGVRAMYPSTGHYSQPNLPALTSTIQAIKRISPYPTDTLPPVLGNVIRSLHNSTGIPTELIGNVVLATVSLTCQSLVDVIQPHTDMPEPCSLYLMTVAESGEGKTTINKLVMKPCYEFAASLIQQYQTQNNDYKNQLNIWKIRQRVLEGNFRQAIKKRCSGKDEREEIHQHFLSRPQRPPYPNFIYEDTSLKALVEGLSDYPWAGMISDEAIIFFKSHLKNNPGLLSKAWDGEIIDFRRADGECYHFIPHLTFSLMPQPGVFSEYIRKNTVSARESGFLSRFLFVCPDRNSAECLNTGTGAYTDYNLNVFHKRINELLDRHNNLNSGTEIRKKTLRLSDEAIADWQENHAVIQRMISPGGEWEHIRDIALKASANILRLSALFNYVHDDREDAIHSHSLKAVIYLVNWYLGQAEKLFYPMSERYQFENDVRRLYAYIFDKVNQNNGYPFPKNHLEKYGPHSLRRAEKLTPVLNQLIKQRLVCVIQIYPGRALYVALCNQNGIIIAPYNVHYTVIQSQENTWGRPYDVTIL</sequence>
<evidence type="ECO:0008006" key="4">
    <source>
        <dbReference type="Google" id="ProtNLM"/>
    </source>
</evidence>
<dbReference type="Pfam" id="PF13148">
    <property type="entry name" value="DUF3987"/>
    <property type="match status" value="1"/>
</dbReference>
<dbReference type="Proteomes" id="UP000009182">
    <property type="component" value="Chromosome"/>
</dbReference>
<protein>
    <recommendedName>
        <fullName evidence="4">DUF3987 domain-containing protein</fullName>
    </recommendedName>
</protein>